<dbReference type="EMBL" id="CACVBS010000060">
    <property type="protein sequence ID" value="CAA7267496.1"/>
    <property type="molecule type" value="Genomic_DNA"/>
</dbReference>
<name>A0A8S0WWI4_CYCAE</name>
<dbReference type="OrthoDB" id="120976at2759"/>
<organism evidence="2 3">
    <name type="scientific">Cyclocybe aegerita</name>
    <name type="common">Black poplar mushroom</name>
    <name type="synonym">Agrocybe aegerita</name>
    <dbReference type="NCBI Taxonomy" id="1973307"/>
    <lineage>
        <taxon>Eukaryota</taxon>
        <taxon>Fungi</taxon>
        <taxon>Dikarya</taxon>
        <taxon>Basidiomycota</taxon>
        <taxon>Agaricomycotina</taxon>
        <taxon>Agaricomycetes</taxon>
        <taxon>Agaricomycetidae</taxon>
        <taxon>Agaricales</taxon>
        <taxon>Agaricineae</taxon>
        <taxon>Bolbitiaceae</taxon>
        <taxon>Cyclocybe</taxon>
    </lineage>
</organism>
<proteinExistence type="predicted"/>
<sequence>MPQYDGPIVDEQNPFYCPSIPADSYHQFLKEARQMLNTERPPDHDIFHSYQRALEKSLSKSDDGGSVCKMDWIRDDPMPPDCAWPSSQPAPGSDELPPYSSVELTRAPAKPRHNTALDSEAAKSLLQLRERQPDFKKKLSDSFSDFEAPPQYARSMVSFHNSSFEFEVSRKGLNFFTASSSPTARVDAYLHSTMDNIGHLIDQLDRALPGIRLAERLRCQPRATPQSIMDFLVENGILIGIR</sequence>
<comment type="caution">
    <text evidence="2">The sequence shown here is derived from an EMBL/GenBank/DDBJ whole genome shotgun (WGS) entry which is preliminary data.</text>
</comment>
<gene>
    <name evidence="2" type="ORF">AAE3_LOCUS9758</name>
</gene>
<reference evidence="2 3" key="1">
    <citation type="submission" date="2020-01" db="EMBL/GenBank/DDBJ databases">
        <authorList>
            <person name="Gupta K D."/>
        </authorList>
    </citation>
    <scope>NUCLEOTIDE SEQUENCE [LARGE SCALE GENOMIC DNA]</scope>
</reference>
<accession>A0A8S0WWI4</accession>
<keyword evidence="3" id="KW-1185">Reference proteome</keyword>
<evidence type="ECO:0000256" key="1">
    <source>
        <dbReference type="SAM" id="MobiDB-lite"/>
    </source>
</evidence>
<evidence type="ECO:0000313" key="3">
    <source>
        <dbReference type="Proteomes" id="UP000467700"/>
    </source>
</evidence>
<dbReference type="AlphaFoldDB" id="A0A8S0WWI4"/>
<evidence type="ECO:0000313" key="2">
    <source>
        <dbReference type="EMBL" id="CAA7267496.1"/>
    </source>
</evidence>
<dbReference type="Proteomes" id="UP000467700">
    <property type="component" value="Unassembled WGS sequence"/>
</dbReference>
<protein>
    <submittedName>
        <fullName evidence="2">Uncharacterized protein</fullName>
    </submittedName>
</protein>
<feature type="region of interest" description="Disordered" evidence="1">
    <location>
        <begin position="79"/>
        <end position="100"/>
    </location>
</feature>